<name>A0A7D4UNW5_9SPHI</name>
<dbReference type="EMBL" id="CP054139">
    <property type="protein sequence ID" value="QKJ32381.1"/>
    <property type="molecule type" value="Genomic_DNA"/>
</dbReference>
<evidence type="ECO:0000313" key="2">
    <source>
        <dbReference type="Proteomes" id="UP000505355"/>
    </source>
</evidence>
<dbReference type="Proteomes" id="UP000505355">
    <property type="component" value="Chromosome"/>
</dbReference>
<evidence type="ECO:0000313" key="1">
    <source>
        <dbReference type="EMBL" id="QKJ32381.1"/>
    </source>
</evidence>
<sequence length="56" mass="6365">MTNELPTYMQGNKLIFSTEQNTCICKIDFSKGPPAQLYNECAGDTYKFDKNNNPIN</sequence>
<dbReference type="RefSeq" id="WP_173417031.1">
    <property type="nucleotide sequence ID" value="NZ_CP054139.1"/>
</dbReference>
<accession>A0A7D4UNW5</accession>
<organism evidence="1 2">
    <name type="scientific">Mucilaginibacter mali</name>
    <dbReference type="NCBI Taxonomy" id="2740462"/>
    <lineage>
        <taxon>Bacteria</taxon>
        <taxon>Pseudomonadati</taxon>
        <taxon>Bacteroidota</taxon>
        <taxon>Sphingobacteriia</taxon>
        <taxon>Sphingobacteriales</taxon>
        <taxon>Sphingobacteriaceae</taxon>
        <taxon>Mucilaginibacter</taxon>
    </lineage>
</organism>
<proteinExistence type="predicted"/>
<gene>
    <name evidence="1" type="ORF">HQ865_22335</name>
</gene>
<protein>
    <submittedName>
        <fullName evidence="1">Uncharacterized protein</fullName>
    </submittedName>
</protein>
<dbReference type="KEGG" id="mmab:HQ865_22335"/>
<keyword evidence="2" id="KW-1185">Reference proteome</keyword>
<dbReference type="AlphaFoldDB" id="A0A7D4UNW5"/>
<reference evidence="1 2" key="1">
    <citation type="submission" date="2020-05" db="EMBL/GenBank/DDBJ databases">
        <title>Mucilaginibacter mali sp. nov.</title>
        <authorList>
            <person name="Kim H.S."/>
            <person name="Lee K.C."/>
            <person name="Suh M.K."/>
            <person name="Kim J.-S."/>
            <person name="Han K.-I."/>
            <person name="Eom M.K."/>
            <person name="Shin Y.K."/>
            <person name="Lee J.-S."/>
        </authorList>
    </citation>
    <scope>NUCLEOTIDE SEQUENCE [LARGE SCALE GENOMIC DNA]</scope>
    <source>
        <strain evidence="1 2">G2-14</strain>
    </source>
</reference>